<keyword evidence="3 4" id="KW-0687">Ribonucleoprotein</keyword>
<dbReference type="PRINTS" id="PR00971">
    <property type="entry name" value="RIBOSOMALS10"/>
</dbReference>
<protein>
    <recommendedName>
        <fullName evidence="4">Small ribosomal subunit protein uS10</fullName>
    </recommendedName>
</protein>
<dbReference type="SUPFAM" id="SSF54999">
    <property type="entry name" value="Ribosomal protein S10"/>
    <property type="match status" value="1"/>
</dbReference>
<keyword evidence="2 4" id="KW-0689">Ribosomal protein</keyword>
<dbReference type="InterPro" id="IPR036838">
    <property type="entry name" value="Ribosomal_uS10_dom_sf"/>
</dbReference>
<accession>A0ABY6HK25</accession>
<evidence type="ECO:0000256" key="2">
    <source>
        <dbReference type="ARBA" id="ARBA00022980"/>
    </source>
</evidence>
<dbReference type="InterPro" id="IPR018268">
    <property type="entry name" value="Ribosomal_uS10_CS"/>
</dbReference>
<dbReference type="GO" id="GO:0005840">
    <property type="term" value="C:ribosome"/>
    <property type="evidence" value="ECO:0007669"/>
    <property type="project" value="UniProtKB-KW"/>
</dbReference>
<sequence length="101" mass="11580">MQKARVRLSSVDMDALNQVISEIKRVVTKTGVKMYGPVPLPTKKLTIPTQKSPCGEGTTTWEHYQMRIHKRLIDVNADERSMVLIMKIMFPEQVLVEIELI</sequence>
<dbReference type="Gene3D" id="3.30.70.600">
    <property type="entry name" value="Ribosomal protein S10 domain"/>
    <property type="match status" value="1"/>
</dbReference>
<dbReference type="Pfam" id="PF00338">
    <property type="entry name" value="Ribosomal_S10"/>
    <property type="match status" value="1"/>
</dbReference>
<proteinExistence type="inferred from homology"/>
<feature type="domain" description="Small ribosomal subunit protein uS10" evidence="5">
    <location>
        <begin position="5"/>
        <end position="99"/>
    </location>
</feature>
<dbReference type="EMBL" id="CP104013">
    <property type="protein sequence ID" value="UYP43868.1"/>
    <property type="molecule type" value="Genomic_DNA"/>
</dbReference>
<comment type="similarity">
    <text evidence="1 4">Belongs to the universal ribosomal protein uS10 family.</text>
</comment>
<dbReference type="PROSITE" id="PS00361">
    <property type="entry name" value="RIBOSOMAL_S10"/>
    <property type="match status" value="1"/>
</dbReference>
<keyword evidence="7" id="KW-1185">Reference proteome</keyword>
<dbReference type="HAMAP" id="MF_00508">
    <property type="entry name" value="Ribosomal_uS10"/>
    <property type="match status" value="1"/>
</dbReference>
<dbReference type="InterPro" id="IPR027486">
    <property type="entry name" value="Ribosomal_uS10_dom"/>
</dbReference>
<evidence type="ECO:0000256" key="4">
    <source>
        <dbReference type="HAMAP-Rule" id="MF_00508"/>
    </source>
</evidence>
<dbReference type="Proteomes" id="UP001208689">
    <property type="component" value="Chromosome"/>
</dbReference>
<dbReference type="NCBIfam" id="TIGR01046">
    <property type="entry name" value="uS10_euk_arch"/>
    <property type="match status" value="1"/>
</dbReference>
<comment type="function">
    <text evidence="4">Involved in the binding of tRNA to the ribosomes.</text>
</comment>
<gene>
    <name evidence="4" type="primary">rps10</name>
    <name evidence="6" type="ORF">NEF87_000153</name>
</gene>
<dbReference type="InterPro" id="IPR005729">
    <property type="entry name" value="Ribosomal_uS10_euk/arc"/>
</dbReference>
<evidence type="ECO:0000259" key="5">
    <source>
        <dbReference type="SMART" id="SM01403"/>
    </source>
</evidence>
<evidence type="ECO:0000256" key="3">
    <source>
        <dbReference type="ARBA" id="ARBA00023274"/>
    </source>
</evidence>
<dbReference type="InterPro" id="IPR001848">
    <property type="entry name" value="Ribosomal_uS10"/>
</dbReference>
<dbReference type="SMART" id="SM01403">
    <property type="entry name" value="Ribosomal_S10"/>
    <property type="match status" value="1"/>
</dbReference>
<evidence type="ECO:0000313" key="7">
    <source>
        <dbReference type="Proteomes" id="UP001208689"/>
    </source>
</evidence>
<organism evidence="6 7">
    <name type="scientific">Candidatus Lokiarchaeum ossiferum</name>
    <dbReference type="NCBI Taxonomy" id="2951803"/>
    <lineage>
        <taxon>Archaea</taxon>
        <taxon>Promethearchaeati</taxon>
        <taxon>Promethearchaeota</taxon>
        <taxon>Promethearchaeia</taxon>
        <taxon>Promethearchaeales</taxon>
        <taxon>Promethearchaeaceae</taxon>
        <taxon>Candidatus Lokiarchaeum</taxon>
    </lineage>
</organism>
<dbReference type="PANTHER" id="PTHR11700">
    <property type="entry name" value="30S RIBOSOMAL PROTEIN S10 FAMILY MEMBER"/>
    <property type="match status" value="1"/>
</dbReference>
<evidence type="ECO:0000256" key="1">
    <source>
        <dbReference type="ARBA" id="ARBA00007102"/>
    </source>
</evidence>
<evidence type="ECO:0000313" key="6">
    <source>
        <dbReference type="EMBL" id="UYP43868.1"/>
    </source>
</evidence>
<name>A0ABY6HK25_9ARCH</name>
<reference evidence="6" key="1">
    <citation type="submission" date="2022-09" db="EMBL/GenBank/DDBJ databases">
        <title>Actin cytoskeleton and complex cell architecture in an #Asgard archaeon.</title>
        <authorList>
            <person name="Ponce Toledo R.I."/>
            <person name="Schleper C."/>
            <person name="Rodrigues Oliveira T."/>
            <person name="Wollweber F."/>
            <person name="Xu J."/>
            <person name="Rittmann S."/>
            <person name="Klingl A."/>
            <person name="Pilhofer M."/>
        </authorList>
    </citation>
    <scope>NUCLEOTIDE SEQUENCE</scope>
    <source>
        <strain evidence="6">B-35</strain>
    </source>
</reference>
<comment type="subunit">
    <text evidence="4">Part of the 30S ribosomal subunit.</text>
</comment>